<name>A0A0V7ZVU9_9CYAN</name>
<dbReference type="SMART" id="SM00530">
    <property type="entry name" value="HTH_XRE"/>
    <property type="match status" value="1"/>
</dbReference>
<evidence type="ECO:0000259" key="1">
    <source>
        <dbReference type="PROSITE" id="PS50943"/>
    </source>
</evidence>
<dbReference type="AlphaFoldDB" id="A0A0V7ZVU9"/>
<organism evidence="2 3">
    <name type="scientific">Mastigocoleus testarum BC008</name>
    <dbReference type="NCBI Taxonomy" id="371196"/>
    <lineage>
        <taxon>Bacteria</taxon>
        <taxon>Bacillati</taxon>
        <taxon>Cyanobacteriota</taxon>
        <taxon>Cyanophyceae</taxon>
        <taxon>Nostocales</taxon>
        <taxon>Hapalosiphonaceae</taxon>
        <taxon>Mastigocoleus</taxon>
    </lineage>
</organism>
<evidence type="ECO:0000313" key="2">
    <source>
        <dbReference type="EMBL" id="KST68482.1"/>
    </source>
</evidence>
<feature type="domain" description="HTH cro/C1-type" evidence="1">
    <location>
        <begin position="18"/>
        <end position="54"/>
    </location>
</feature>
<accession>A0A0V7ZVU9</accession>
<dbReference type="OrthoDB" id="9801008at2"/>
<dbReference type="Gene3D" id="1.10.260.40">
    <property type="entry name" value="lambda repressor-like DNA-binding domains"/>
    <property type="match status" value="1"/>
</dbReference>
<dbReference type="RefSeq" id="WP_027845956.1">
    <property type="nucleotide sequence ID" value="NZ_LMTZ01000062.1"/>
</dbReference>
<dbReference type="InterPro" id="IPR010982">
    <property type="entry name" value="Lambda_DNA-bd_dom_sf"/>
</dbReference>
<keyword evidence="3" id="KW-1185">Reference proteome</keyword>
<dbReference type="GO" id="GO:0003677">
    <property type="term" value="F:DNA binding"/>
    <property type="evidence" value="ECO:0007669"/>
    <property type="project" value="InterPro"/>
</dbReference>
<dbReference type="CDD" id="cd00093">
    <property type="entry name" value="HTH_XRE"/>
    <property type="match status" value="1"/>
</dbReference>
<proteinExistence type="predicted"/>
<reference evidence="2 3" key="1">
    <citation type="journal article" date="2015" name="Genome Announc.">
        <title>Draft Genome of the Euendolithic (true boring) Cyanobacterium Mastigocoleus testarum strain BC008.</title>
        <authorList>
            <person name="Guida B.S."/>
            <person name="Garcia-Pichel F."/>
        </authorList>
    </citation>
    <scope>NUCLEOTIDE SEQUENCE [LARGE SCALE GENOMIC DNA]</scope>
    <source>
        <strain evidence="2 3">BC008</strain>
    </source>
</reference>
<dbReference type="PROSITE" id="PS50943">
    <property type="entry name" value="HTH_CROC1"/>
    <property type="match status" value="1"/>
</dbReference>
<protein>
    <submittedName>
        <fullName evidence="2">XRE family transcriptional regulator</fullName>
    </submittedName>
</protein>
<dbReference type="EMBL" id="LMTZ01000062">
    <property type="protein sequence ID" value="KST68482.1"/>
    <property type="molecule type" value="Genomic_DNA"/>
</dbReference>
<comment type="caution">
    <text evidence="2">The sequence shown here is derived from an EMBL/GenBank/DDBJ whole genome shotgun (WGS) entry which is preliminary data.</text>
</comment>
<sequence>MNIKKTLSLKQPEVGNFIRELRIFFGLTQEEFASHLGVTFPTVNRWENGRNQPSKMAMRQLEKMLIDMGNSGQELLKKYTTN</sequence>
<dbReference type="Proteomes" id="UP000053372">
    <property type="component" value="Unassembled WGS sequence"/>
</dbReference>
<gene>
    <name evidence="2" type="ORF">BC008_01025</name>
</gene>
<dbReference type="Pfam" id="PF01381">
    <property type="entry name" value="HTH_3"/>
    <property type="match status" value="1"/>
</dbReference>
<evidence type="ECO:0000313" key="3">
    <source>
        <dbReference type="Proteomes" id="UP000053372"/>
    </source>
</evidence>
<dbReference type="SUPFAM" id="SSF47413">
    <property type="entry name" value="lambda repressor-like DNA-binding domains"/>
    <property type="match status" value="1"/>
</dbReference>
<dbReference type="InterPro" id="IPR001387">
    <property type="entry name" value="Cro/C1-type_HTH"/>
</dbReference>